<name>A0A7H4PKS6_9ENTR</name>
<proteinExistence type="predicted"/>
<sequence>MAKKDEERKEDLRHQQAGSLNGRHENAPAVHNGWRSGIHSAVAMLIAAAAFIVVANPPVSVANLFMTADTGASQPQYRADKDTQDRAVCEKLRQVKLRKLV</sequence>
<keyword evidence="2" id="KW-1133">Transmembrane helix</keyword>
<dbReference type="AlphaFoldDB" id="A0A7H4PKS6"/>
<gene>
    <name evidence="3" type="ORF">NCTC11685_06318</name>
</gene>
<evidence type="ECO:0000256" key="2">
    <source>
        <dbReference type="SAM" id="Phobius"/>
    </source>
</evidence>
<comment type="caution">
    <text evidence="3">The sequence shown here is derived from an EMBL/GenBank/DDBJ whole genome shotgun (WGS) entry which is preliminary data.</text>
</comment>
<organism evidence="3 4">
    <name type="scientific">Klebsiella michiganensis</name>
    <dbReference type="NCBI Taxonomy" id="1134687"/>
    <lineage>
        <taxon>Bacteria</taxon>
        <taxon>Pseudomonadati</taxon>
        <taxon>Pseudomonadota</taxon>
        <taxon>Gammaproteobacteria</taxon>
        <taxon>Enterobacterales</taxon>
        <taxon>Enterobacteriaceae</taxon>
        <taxon>Klebsiella/Raoultella group</taxon>
        <taxon>Klebsiella</taxon>
    </lineage>
</organism>
<feature type="region of interest" description="Disordered" evidence="1">
    <location>
        <begin position="1"/>
        <end position="28"/>
    </location>
</feature>
<evidence type="ECO:0000313" key="3">
    <source>
        <dbReference type="EMBL" id="STW78999.1"/>
    </source>
</evidence>
<accession>A0A7H4PKS6</accession>
<keyword evidence="2" id="KW-0812">Transmembrane</keyword>
<protein>
    <submittedName>
        <fullName evidence="3">Uncharacterized protein</fullName>
    </submittedName>
</protein>
<keyword evidence="2" id="KW-0472">Membrane</keyword>
<evidence type="ECO:0000256" key="1">
    <source>
        <dbReference type="SAM" id="MobiDB-lite"/>
    </source>
</evidence>
<dbReference type="EMBL" id="UGMS01000003">
    <property type="protein sequence ID" value="STW78999.1"/>
    <property type="molecule type" value="Genomic_DNA"/>
</dbReference>
<feature type="compositionally biased region" description="Basic and acidic residues" evidence="1">
    <location>
        <begin position="1"/>
        <end position="14"/>
    </location>
</feature>
<reference evidence="3 4" key="1">
    <citation type="submission" date="2018-06" db="EMBL/GenBank/DDBJ databases">
        <authorList>
            <consortium name="Pathogen Informatics"/>
            <person name="Doyle S."/>
        </authorList>
    </citation>
    <scope>NUCLEOTIDE SEQUENCE [LARGE SCALE GENOMIC DNA]</scope>
    <source>
        <strain evidence="3 4">NCTC11685</strain>
    </source>
</reference>
<feature type="transmembrane region" description="Helical" evidence="2">
    <location>
        <begin position="38"/>
        <end position="56"/>
    </location>
</feature>
<evidence type="ECO:0000313" key="4">
    <source>
        <dbReference type="Proteomes" id="UP000254863"/>
    </source>
</evidence>
<dbReference type="Proteomes" id="UP000254863">
    <property type="component" value="Unassembled WGS sequence"/>
</dbReference>